<dbReference type="InterPro" id="IPR000847">
    <property type="entry name" value="LysR_HTH_N"/>
</dbReference>
<dbReference type="PANTHER" id="PTHR30537">
    <property type="entry name" value="HTH-TYPE TRANSCRIPTIONAL REGULATOR"/>
    <property type="match status" value="1"/>
</dbReference>
<evidence type="ECO:0000256" key="4">
    <source>
        <dbReference type="ARBA" id="ARBA00023163"/>
    </source>
</evidence>
<dbReference type="RefSeq" id="WP_074065477.1">
    <property type="nucleotide sequence ID" value="NZ_CP017244.1"/>
</dbReference>
<dbReference type="GO" id="GO:0006351">
    <property type="term" value="P:DNA-templated transcription"/>
    <property type="evidence" value="ECO:0007669"/>
    <property type="project" value="TreeGrafter"/>
</dbReference>
<proteinExistence type="inferred from homology"/>
<dbReference type="SUPFAM" id="SSF53850">
    <property type="entry name" value="Periplasmic binding protein-like II"/>
    <property type="match status" value="1"/>
</dbReference>
<dbReference type="Proteomes" id="UP000185109">
    <property type="component" value="Plasmid pRsp8C3c"/>
</dbReference>
<dbReference type="PROSITE" id="PS50931">
    <property type="entry name" value="HTH_LYSR"/>
    <property type="match status" value="1"/>
</dbReference>
<dbReference type="AlphaFoldDB" id="A0A1L5PI64"/>
<evidence type="ECO:0000256" key="1">
    <source>
        <dbReference type="ARBA" id="ARBA00009437"/>
    </source>
</evidence>
<keyword evidence="2" id="KW-0805">Transcription regulation</keyword>
<dbReference type="EMBL" id="CP017244">
    <property type="protein sequence ID" value="APO79822.1"/>
    <property type="molecule type" value="Genomic_DNA"/>
</dbReference>
<evidence type="ECO:0000256" key="6">
    <source>
        <dbReference type="ARBA" id="ARBA00067332"/>
    </source>
</evidence>
<comment type="similarity">
    <text evidence="1">Belongs to the LysR transcriptional regulatory family.</text>
</comment>
<protein>
    <recommendedName>
        <fullName evidence="6">HTH-type transcriptional regulator TtuA</fullName>
    </recommendedName>
    <alternativeName>
        <fullName evidence="7">Tartrate utilization transcriptional regulator</fullName>
    </alternativeName>
</protein>
<evidence type="ECO:0000313" key="9">
    <source>
        <dbReference type="EMBL" id="APO79822.1"/>
    </source>
</evidence>
<gene>
    <name evidence="9" type="ORF">AM571_PC02096</name>
</gene>
<evidence type="ECO:0000313" key="10">
    <source>
        <dbReference type="Proteomes" id="UP000185109"/>
    </source>
</evidence>
<comment type="function">
    <text evidence="5">Transcriptional regulator of the ttuABCDE tartrate utilization operon.</text>
</comment>
<feature type="domain" description="HTH lysR-type" evidence="8">
    <location>
        <begin position="8"/>
        <end position="65"/>
    </location>
</feature>
<reference evidence="9 10" key="1">
    <citation type="submission" date="2016-09" db="EMBL/GenBank/DDBJ databases">
        <title>The complete genome sequences of Rhizobium gallicum, symbiovars gallicum and phaseoli, symbionts associated to common bean (Phaseolus vulgaris).</title>
        <authorList>
            <person name="Bustos P."/>
            <person name="Santamaria R.I."/>
            <person name="Perez-Carrascal O.M."/>
            <person name="Juarez S."/>
            <person name="Lozano L."/>
            <person name="Martinez-Flores I."/>
            <person name="Martinez-Romero E."/>
            <person name="Cevallos M."/>
            <person name="Romero D."/>
            <person name="Davila G."/>
            <person name="Gonzalez V."/>
        </authorList>
    </citation>
    <scope>NUCLEOTIDE SEQUENCE [LARGE SCALE GENOMIC DNA]</scope>
    <source>
        <strain evidence="9 10">8C-3</strain>
        <plasmid evidence="10">Plasmid prsp8c3c</plasmid>
    </source>
</reference>
<keyword evidence="4" id="KW-0804">Transcription</keyword>
<evidence type="ECO:0000259" key="8">
    <source>
        <dbReference type="PROSITE" id="PS50931"/>
    </source>
</evidence>
<dbReference type="SUPFAM" id="SSF46785">
    <property type="entry name" value="Winged helix' DNA-binding domain"/>
    <property type="match status" value="1"/>
</dbReference>
<dbReference type="Pfam" id="PF03466">
    <property type="entry name" value="LysR_substrate"/>
    <property type="match status" value="1"/>
</dbReference>
<dbReference type="GO" id="GO:0003700">
    <property type="term" value="F:DNA-binding transcription factor activity"/>
    <property type="evidence" value="ECO:0007669"/>
    <property type="project" value="InterPro"/>
</dbReference>
<dbReference type="Pfam" id="PF00126">
    <property type="entry name" value="HTH_1"/>
    <property type="match status" value="1"/>
</dbReference>
<dbReference type="InterPro" id="IPR036390">
    <property type="entry name" value="WH_DNA-bd_sf"/>
</dbReference>
<dbReference type="PRINTS" id="PR00039">
    <property type="entry name" value="HTHLYSR"/>
</dbReference>
<evidence type="ECO:0000256" key="7">
    <source>
        <dbReference type="ARBA" id="ARBA00083243"/>
    </source>
</evidence>
<dbReference type="Gene3D" id="1.10.10.10">
    <property type="entry name" value="Winged helix-like DNA-binding domain superfamily/Winged helix DNA-binding domain"/>
    <property type="match status" value="1"/>
</dbReference>
<keyword evidence="3" id="KW-0238">DNA-binding</keyword>
<keyword evidence="9" id="KW-0614">Plasmid</keyword>
<evidence type="ECO:0000256" key="3">
    <source>
        <dbReference type="ARBA" id="ARBA00023125"/>
    </source>
</evidence>
<sequence length="314" mass="33801">MPVRQDPPGTRTLEAFVRAAEASSLSVAAKTLGLTQSAVSQRIASLERQLGARLFLRTPAGVILTSVGEAYLPAVRTALDGLRHAQERIVSRKTAVRLSVVPSFARCWLLPRLGKLATAHPDVDIVLHVSDERVEVDDGGYDLAVRLSRSAADSIRLFDDGEDERVVVVARSTRIVSDADDPFAGLTLYHDDCSRLGVPAEQGWTQWYEATERSRPAWAPGIVVNDASMAAGAAIAGQGVALVRRLLVRDHLLDGTLATLGPPLPHAGRTTLITRRRTTRTASADRVADWLVDEASRGCAEKADPAPDHAHPNP</sequence>
<dbReference type="PANTHER" id="PTHR30537:SF5">
    <property type="entry name" value="HTH-TYPE TRANSCRIPTIONAL ACTIVATOR TTDR-RELATED"/>
    <property type="match status" value="1"/>
</dbReference>
<geneLocation type="plasmid" evidence="10">
    <name>prsp8c3c</name>
</geneLocation>
<dbReference type="InterPro" id="IPR036388">
    <property type="entry name" value="WH-like_DNA-bd_sf"/>
</dbReference>
<dbReference type="GO" id="GO:0043565">
    <property type="term" value="F:sequence-specific DNA binding"/>
    <property type="evidence" value="ECO:0007669"/>
    <property type="project" value="TreeGrafter"/>
</dbReference>
<dbReference type="Gene3D" id="3.40.190.10">
    <property type="entry name" value="Periplasmic binding protein-like II"/>
    <property type="match status" value="2"/>
</dbReference>
<dbReference type="InterPro" id="IPR058163">
    <property type="entry name" value="LysR-type_TF_proteobact-type"/>
</dbReference>
<evidence type="ECO:0000256" key="2">
    <source>
        <dbReference type="ARBA" id="ARBA00023015"/>
    </source>
</evidence>
<accession>A0A1L5PI64</accession>
<organism evidence="9 10">
    <name type="scientific">Rhizobium etli 8C-3</name>
    <dbReference type="NCBI Taxonomy" id="538025"/>
    <lineage>
        <taxon>Bacteria</taxon>
        <taxon>Pseudomonadati</taxon>
        <taxon>Pseudomonadota</taxon>
        <taxon>Alphaproteobacteria</taxon>
        <taxon>Hyphomicrobiales</taxon>
        <taxon>Rhizobiaceae</taxon>
        <taxon>Rhizobium/Agrobacterium group</taxon>
        <taxon>Rhizobium</taxon>
    </lineage>
</organism>
<dbReference type="FunFam" id="1.10.10.10:FF:000001">
    <property type="entry name" value="LysR family transcriptional regulator"/>
    <property type="match status" value="1"/>
</dbReference>
<dbReference type="InterPro" id="IPR005119">
    <property type="entry name" value="LysR_subst-bd"/>
</dbReference>
<evidence type="ECO:0000256" key="5">
    <source>
        <dbReference type="ARBA" id="ARBA00054626"/>
    </source>
</evidence>
<name>A0A1L5PI64_RHIET</name>